<feature type="domain" description="SPOR" evidence="2">
    <location>
        <begin position="433"/>
        <end position="507"/>
    </location>
</feature>
<dbReference type="Gene3D" id="3.40.50.300">
    <property type="entry name" value="P-loop containing nucleotide triphosphate hydrolases"/>
    <property type="match status" value="1"/>
</dbReference>
<dbReference type="InterPro" id="IPR027417">
    <property type="entry name" value="P-loop_NTPase"/>
</dbReference>
<dbReference type="InterPro" id="IPR049945">
    <property type="entry name" value="AAA_22"/>
</dbReference>
<evidence type="ECO:0000256" key="1">
    <source>
        <dbReference type="SAM" id="MobiDB-lite"/>
    </source>
</evidence>
<reference evidence="3 4" key="1">
    <citation type="submission" date="2020-02" db="EMBL/GenBank/DDBJ databases">
        <title>Shewanella WXL01 sp. nov., a marine bacterium isolated from green algae in Luhuitou Fringing Reef (Northern South China Sea).</title>
        <authorList>
            <person name="Wang X."/>
        </authorList>
    </citation>
    <scope>NUCLEOTIDE SEQUENCE [LARGE SCALE GENOMIC DNA]</scope>
    <source>
        <strain evidence="3 4">MCCC 1A01895</strain>
    </source>
</reference>
<dbReference type="RefSeq" id="WP_194823893.1">
    <property type="nucleotide sequence ID" value="NZ_JAAIKR010000007.1"/>
</dbReference>
<dbReference type="PANTHER" id="PTHR35894">
    <property type="entry name" value="GENERAL SECRETION PATHWAY PROTEIN A-RELATED"/>
    <property type="match status" value="1"/>
</dbReference>
<dbReference type="PANTHER" id="PTHR35894:SF5">
    <property type="entry name" value="MU-LIKE PROPHAGE FLUMU DNA TRANSPOSITION PROTEIN B"/>
    <property type="match status" value="1"/>
</dbReference>
<dbReference type="InterPro" id="IPR036680">
    <property type="entry name" value="SPOR-like_sf"/>
</dbReference>
<dbReference type="Proteomes" id="UP000811844">
    <property type="component" value="Unassembled WGS sequence"/>
</dbReference>
<accession>A0ABS5I296</accession>
<dbReference type="CDD" id="cd00009">
    <property type="entry name" value="AAA"/>
    <property type="match status" value="1"/>
</dbReference>
<dbReference type="SUPFAM" id="SSF110997">
    <property type="entry name" value="Sporulation related repeat"/>
    <property type="match status" value="1"/>
</dbReference>
<dbReference type="Gene3D" id="3.30.70.1070">
    <property type="entry name" value="Sporulation related repeat"/>
    <property type="match status" value="1"/>
</dbReference>
<protein>
    <submittedName>
        <fullName evidence="3">AAA family ATPase</fullName>
    </submittedName>
</protein>
<dbReference type="PROSITE" id="PS51724">
    <property type="entry name" value="SPOR"/>
    <property type="match status" value="1"/>
</dbReference>
<name>A0ABS5I296_9GAMM</name>
<comment type="caution">
    <text evidence="3">The sequence shown here is derived from an EMBL/GenBank/DDBJ whole genome shotgun (WGS) entry which is preliminary data.</text>
</comment>
<evidence type="ECO:0000259" key="2">
    <source>
        <dbReference type="PROSITE" id="PS51724"/>
    </source>
</evidence>
<organism evidence="3 4">
    <name type="scientific">Shewanella intestini</name>
    <dbReference type="NCBI Taxonomy" id="2017544"/>
    <lineage>
        <taxon>Bacteria</taxon>
        <taxon>Pseudomonadati</taxon>
        <taxon>Pseudomonadota</taxon>
        <taxon>Gammaproteobacteria</taxon>
        <taxon>Alteromonadales</taxon>
        <taxon>Shewanellaceae</taxon>
        <taxon>Shewanella</taxon>
    </lineage>
</organism>
<dbReference type="Pfam" id="PF13401">
    <property type="entry name" value="AAA_22"/>
    <property type="match status" value="1"/>
</dbReference>
<proteinExistence type="predicted"/>
<evidence type="ECO:0000313" key="3">
    <source>
        <dbReference type="EMBL" id="MBR9728124.1"/>
    </source>
</evidence>
<dbReference type="EMBL" id="JAAIKR010000007">
    <property type="protein sequence ID" value="MBR9728124.1"/>
    <property type="molecule type" value="Genomic_DNA"/>
</dbReference>
<dbReference type="InterPro" id="IPR007730">
    <property type="entry name" value="SPOR-like_dom"/>
</dbReference>
<dbReference type="Pfam" id="PF05036">
    <property type="entry name" value="SPOR"/>
    <property type="match status" value="1"/>
</dbReference>
<dbReference type="SUPFAM" id="SSF52540">
    <property type="entry name" value="P-loop containing nucleoside triphosphate hydrolases"/>
    <property type="match status" value="1"/>
</dbReference>
<sequence length="521" mass="58132">MSAEELLLLPSQESIVHRLQHLASYGDHLSVLCGPSGSGKTTLATVLATELTHYNSALVLCPKHVDAAEIRRKVLVQLINSPIFDDEVPLMDTVLKIQSSLQKPLHIIIDDAHLLPMEIWAECILLSQIKCAGKYVTVTLTCEPEHWALLSQQLNKQLRNELLQVDIEPLYISEREGLYQTLLSRSGQTPFIPREIVRAKLEKQTGTPQEVLQLLSLALSPQEEVIASWRKWLKPIASFMVALVVIAGIVAGYEHLTLQSSTLEPSTLQAQAGLTVQQTLAKKQASEAIKQWANDYLAACHFCIGNQLAEAADNQQRSINSQAHLSRIKAVSRQLSGHASRKYDVDILTVLRPPHPQKLGLSSLFTPKNTHDIEALIKQYSDTHHQDKVKPASVELPQPVSTIESDKEPNKTSTPTQASIIEPRNDINEVDLQTPVDGYTLQLASVSKRQSLQPYLSKLAAEENVYLREYKSKYILLIGQYHSAVEAEKTAKKLQAKYGLSAPWIRKWQDLSQYKVSVNLS</sequence>
<feature type="region of interest" description="Disordered" evidence="1">
    <location>
        <begin position="382"/>
        <end position="417"/>
    </location>
</feature>
<keyword evidence="4" id="KW-1185">Reference proteome</keyword>
<gene>
    <name evidence="3" type="ORF">G3R48_09025</name>
</gene>
<dbReference type="InterPro" id="IPR052026">
    <property type="entry name" value="ExeA_AAA_ATPase_DNA-bind"/>
</dbReference>
<evidence type="ECO:0000313" key="4">
    <source>
        <dbReference type="Proteomes" id="UP000811844"/>
    </source>
</evidence>